<feature type="binding site" evidence="2">
    <location>
        <position position="59"/>
    </location>
    <ligand>
        <name>Zn(2+)</name>
        <dbReference type="ChEBI" id="CHEBI:29105"/>
    </ligand>
</feature>
<dbReference type="InterPro" id="IPR018527">
    <property type="entry name" value="Rubredoxin_Fe_BS"/>
</dbReference>
<evidence type="ECO:0000256" key="3">
    <source>
        <dbReference type="SAM" id="MobiDB-lite"/>
    </source>
</evidence>
<feature type="binding site" evidence="2">
    <location>
        <position position="38"/>
    </location>
    <ligand>
        <name>Zn(2+)</name>
        <dbReference type="ChEBI" id="CHEBI:29105"/>
    </ligand>
</feature>
<accession>A0A561C024</accession>
<organism evidence="4 5">
    <name type="scientific">Kribbella amoyensis</name>
    <dbReference type="NCBI Taxonomy" id="996641"/>
    <lineage>
        <taxon>Bacteria</taxon>
        <taxon>Bacillati</taxon>
        <taxon>Actinomycetota</taxon>
        <taxon>Actinomycetes</taxon>
        <taxon>Propionibacteriales</taxon>
        <taxon>Kribbellaceae</taxon>
        <taxon>Kribbella</taxon>
    </lineage>
</organism>
<comment type="caution">
    <text evidence="4">The sequence shown here is derived from an EMBL/GenBank/DDBJ whole genome shotgun (WGS) entry which is preliminary data.</text>
</comment>
<comment type="subunit">
    <text evidence="2">Forms a complex with the RNAP catalytic core and with free principal sigma factors.</text>
</comment>
<dbReference type="HAMAP" id="MF_01483">
    <property type="entry name" value="RbpA"/>
    <property type="match status" value="1"/>
</dbReference>
<proteinExistence type="inferred from homology"/>
<dbReference type="EMBL" id="VIVK01000001">
    <property type="protein sequence ID" value="TWD84262.1"/>
    <property type="molecule type" value="Genomic_DNA"/>
</dbReference>
<dbReference type="GO" id="GO:0045893">
    <property type="term" value="P:positive regulation of DNA-templated transcription"/>
    <property type="evidence" value="ECO:0007669"/>
    <property type="project" value="UniProtKB-UniRule"/>
</dbReference>
<dbReference type="InterPro" id="IPR025182">
    <property type="entry name" value="RNApol-bd_RbpA"/>
</dbReference>
<evidence type="ECO:0000313" key="5">
    <source>
        <dbReference type="Proteomes" id="UP000318380"/>
    </source>
</evidence>
<evidence type="ECO:0000256" key="2">
    <source>
        <dbReference type="HAMAP-Rule" id="MF_01483"/>
    </source>
</evidence>
<dbReference type="AlphaFoldDB" id="A0A561C024"/>
<dbReference type="GO" id="GO:0001000">
    <property type="term" value="F:bacterial-type RNA polymerase core enzyme binding"/>
    <property type="evidence" value="ECO:0007669"/>
    <property type="project" value="UniProtKB-UniRule"/>
</dbReference>
<feature type="binding site" evidence="2">
    <location>
        <position position="34"/>
    </location>
    <ligand>
        <name>Zn(2+)</name>
        <dbReference type="ChEBI" id="CHEBI:29105"/>
    </ligand>
</feature>
<evidence type="ECO:0000256" key="1">
    <source>
        <dbReference type="ARBA" id="ARBA00022723"/>
    </source>
</evidence>
<comment type="function">
    <text evidence="2">Binds to RNA polymerase (RNAP), stimulating transcription from principal, but not alternative sigma factor promoters.</text>
</comment>
<reference evidence="4 5" key="1">
    <citation type="submission" date="2019-06" db="EMBL/GenBank/DDBJ databases">
        <title>Sequencing the genomes of 1000 actinobacteria strains.</title>
        <authorList>
            <person name="Klenk H.-P."/>
        </authorList>
    </citation>
    <scope>NUCLEOTIDE SEQUENCE [LARGE SCALE GENOMIC DNA]</scope>
    <source>
        <strain evidence="4 5">DSM 24683</strain>
    </source>
</reference>
<dbReference type="Gene3D" id="2.20.28.270">
    <property type="entry name" value="RNA polymerase-binding protein A"/>
    <property type="match status" value="1"/>
</dbReference>
<gene>
    <name evidence="2" type="primary">rbpA</name>
    <name evidence="4" type="ORF">FB561_5437</name>
</gene>
<sequence length="129" mass="14389">MSNRVLRGSGLGGVSFEDDRGVEFAPRQTITYDCPRGHVVEVTMAHDAEVPAVWECPHCGNEAARSTGEKPEPKQEKPARTHWDMLRERRSISELEELLAERVQLLRNGEIGPAHLHRNRPTGGGKRTA</sequence>
<keyword evidence="5" id="KW-1185">Reference proteome</keyword>
<dbReference type="Proteomes" id="UP000318380">
    <property type="component" value="Unassembled WGS sequence"/>
</dbReference>
<keyword evidence="2" id="KW-0804">Transcription</keyword>
<dbReference type="OrthoDB" id="3254820at2"/>
<feature type="region of interest" description="Disordered" evidence="3">
    <location>
        <begin position="61"/>
        <end position="81"/>
    </location>
</feature>
<evidence type="ECO:0000313" key="4">
    <source>
        <dbReference type="EMBL" id="TWD84262.1"/>
    </source>
</evidence>
<dbReference type="InterPro" id="IPR038638">
    <property type="entry name" value="RbpA_sf"/>
</dbReference>
<keyword evidence="2" id="KW-0805">Transcription regulation</keyword>
<name>A0A561C024_9ACTN</name>
<protein>
    <recommendedName>
        <fullName evidence="2">RNA polymerase-binding protein RbpA</fullName>
    </recommendedName>
</protein>
<dbReference type="PROSITE" id="PS00202">
    <property type="entry name" value="RUBREDOXIN"/>
    <property type="match status" value="1"/>
</dbReference>
<keyword evidence="2" id="KW-0862">Zinc</keyword>
<dbReference type="Pfam" id="PF13397">
    <property type="entry name" value="RbpA"/>
    <property type="match status" value="1"/>
</dbReference>
<keyword evidence="1 2" id="KW-0479">Metal-binding</keyword>
<feature type="binding site" evidence="2">
    <location>
        <position position="56"/>
    </location>
    <ligand>
        <name>Zn(2+)</name>
        <dbReference type="ChEBI" id="CHEBI:29105"/>
    </ligand>
</feature>
<dbReference type="RefSeq" id="WP_145811405.1">
    <property type="nucleotide sequence ID" value="NZ_VIVK01000001.1"/>
</dbReference>
<comment type="cofactor">
    <cofactor evidence="2">
        <name>Zn(2+)</name>
        <dbReference type="ChEBI" id="CHEBI:29105"/>
    </cofactor>
    <text evidence="2">Bind 1 Zn(2+) per subunit.</text>
</comment>
<comment type="similarity">
    <text evidence="2">Belongs to the RNA polymerase-binding protein RbpA family.</text>
</comment>
<dbReference type="GO" id="GO:0008270">
    <property type="term" value="F:zinc ion binding"/>
    <property type="evidence" value="ECO:0007669"/>
    <property type="project" value="UniProtKB-UniRule"/>
</dbReference>
<feature type="compositionally biased region" description="Basic and acidic residues" evidence="3">
    <location>
        <begin position="67"/>
        <end position="81"/>
    </location>
</feature>